<feature type="non-terminal residue" evidence="1">
    <location>
        <position position="60"/>
    </location>
</feature>
<dbReference type="EMBL" id="UINC01162030">
    <property type="protein sequence ID" value="SVD61559.1"/>
    <property type="molecule type" value="Genomic_DNA"/>
</dbReference>
<sequence length="60" mass="7153">VASGEDILKRSPKLLMPVVLAYERRLRRYGDTPRGVFWKDGDWQRMRYDILVRVFDDLAL</sequence>
<protein>
    <submittedName>
        <fullName evidence="1">Uncharacterized protein</fullName>
    </submittedName>
</protein>
<dbReference type="AlphaFoldDB" id="A0A382WSF3"/>
<proteinExistence type="predicted"/>
<feature type="non-terminal residue" evidence="1">
    <location>
        <position position="1"/>
    </location>
</feature>
<gene>
    <name evidence="1" type="ORF">METZ01_LOCUS414413</name>
</gene>
<evidence type="ECO:0000313" key="1">
    <source>
        <dbReference type="EMBL" id="SVD61559.1"/>
    </source>
</evidence>
<reference evidence="1" key="1">
    <citation type="submission" date="2018-05" db="EMBL/GenBank/DDBJ databases">
        <authorList>
            <person name="Lanie J.A."/>
            <person name="Ng W.-L."/>
            <person name="Kazmierczak K.M."/>
            <person name="Andrzejewski T.M."/>
            <person name="Davidsen T.M."/>
            <person name="Wayne K.J."/>
            <person name="Tettelin H."/>
            <person name="Glass J.I."/>
            <person name="Rusch D."/>
            <person name="Podicherti R."/>
            <person name="Tsui H.-C.T."/>
            <person name="Winkler M.E."/>
        </authorList>
    </citation>
    <scope>NUCLEOTIDE SEQUENCE</scope>
</reference>
<name>A0A382WSF3_9ZZZZ</name>
<organism evidence="1">
    <name type="scientific">marine metagenome</name>
    <dbReference type="NCBI Taxonomy" id="408172"/>
    <lineage>
        <taxon>unclassified sequences</taxon>
        <taxon>metagenomes</taxon>
        <taxon>ecological metagenomes</taxon>
    </lineage>
</organism>
<accession>A0A382WSF3</accession>